<accession>H1HKR9</accession>
<reference evidence="1 2" key="1">
    <citation type="submission" date="2011-12" db="EMBL/GenBank/DDBJ databases">
        <title>The Genome Sequence of Prevotella maculosa OT 289.</title>
        <authorList>
            <consortium name="The Broad Institute Genome Sequencing Platform"/>
            <person name="Earl A."/>
            <person name="Ward D."/>
            <person name="Feldgarden M."/>
            <person name="Gevers D."/>
            <person name="Izard J."/>
            <person name="Blanton J.M."/>
            <person name="Mathney J."/>
            <person name="Tanner A.C."/>
            <person name="Dewhirst F.E."/>
            <person name="Young S.K."/>
            <person name="Zeng Q."/>
            <person name="Gargeya S."/>
            <person name="Fitzgerald M."/>
            <person name="Haas B."/>
            <person name="Abouelleil A."/>
            <person name="Alvarado L."/>
            <person name="Arachchi H.M."/>
            <person name="Berlin A."/>
            <person name="Chapman S.B."/>
            <person name="Gearin G."/>
            <person name="Goldberg J."/>
            <person name="Griggs A."/>
            <person name="Gujja S."/>
            <person name="Hansen M."/>
            <person name="Heiman D."/>
            <person name="Howarth C."/>
            <person name="Larimer J."/>
            <person name="Lui A."/>
            <person name="MacDonald P.J.P."/>
            <person name="McCowen C."/>
            <person name="Montmayeur A."/>
            <person name="Murphy C."/>
            <person name="Neiman D."/>
            <person name="Pearson M."/>
            <person name="Priest M."/>
            <person name="Roberts A."/>
            <person name="Saif S."/>
            <person name="Shea T."/>
            <person name="Sisk P."/>
            <person name="Stolte C."/>
            <person name="Sykes S."/>
            <person name="Wortman J."/>
            <person name="Nusbaum C."/>
            <person name="Birren B."/>
        </authorList>
    </citation>
    <scope>NUCLEOTIDE SEQUENCE [LARGE SCALE GENOMIC DNA]</scope>
    <source>
        <strain evidence="1 2">OT 289</strain>
    </source>
</reference>
<protein>
    <submittedName>
        <fullName evidence="1">Uncharacterized protein</fullName>
    </submittedName>
</protein>
<sequence>MAVVCSMRFHIEFQPPFPGFLFQPFRVVVWVKSHVGTHGLCVRPSGVDELNKLVSQRVTCFEVCRDARPVRPPKENEAQLHDC</sequence>
<organism evidence="1 2">
    <name type="scientific">Segatella maculosa OT 289</name>
    <dbReference type="NCBI Taxonomy" id="999422"/>
    <lineage>
        <taxon>Bacteria</taxon>
        <taxon>Pseudomonadati</taxon>
        <taxon>Bacteroidota</taxon>
        <taxon>Bacteroidia</taxon>
        <taxon>Bacteroidales</taxon>
        <taxon>Prevotellaceae</taxon>
        <taxon>Segatella</taxon>
    </lineage>
</organism>
<name>H1HKR9_9BACT</name>
<proteinExistence type="predicted"/>
<dbReference type="Proteomes" id="UP000003167">
    <property type="component" value="Unassembled WGS sequence"/>
</dbReference>
<evidence type="ECO:0000313" key="1">
    <source>
        <dbReference type="EMBL" id="EHO73170.1"/>
    </source>
</evidence>
<comment type="caution">
    <text evidence="1">The sequence shown here is derived from an EMBL/GenBank/DDBJ whole genome shotgun (WGS) entry which is preliminary data.</text>
</comment>
<dbReference type="HOGENOM" id="CLU_2539746_0_0_10"/>
<gene>
    <name evidence="1" type="ORF">HMPREF9944_00763</name>
</gene>
<keyword evidence="2" id="KW-1185">Reference proteome</keyword>
<dbReference type="EMBL" id="AGEK01000016">
    <property type="protein sequence ID" value="EHO73170.1"/>
    <property type="molecule type" value="Genomic_DNA"/>
</dbReference>
<dbReference type="STRING" id="999422.HMPREF9944_00763"/>
<evidence type="ECO:0000313" key="2">
    <source>
        <dbReference type="Proteomes" id="UP000003167"/>
    </source>
</evidence>
<dbReference type="AlphaFoldDB" id="H1HKR9"/>